<reference evidence="3" key="1">
    <citation type="submission" date="2016-10" db="EMBL/GenBank/DDBJ databases">
        <authorList>
            <person name="Varghese N."/>
            <person name="Submissions S."/>
        </authorList>
    </citation>
    <scope>NUCLEOTIDE SEQUENCE [LARGE SCALE GENOMIC DNA]</scope>
    <source>
        <strain evidence="3">DSM 21789</strain>
    </source>
</reference>
<dbReference type="AlphaFoldDB" id="A0A1I0WXH3"/>
<protein>
    <recommendedName>
        <fullName evidence="4">MORN repeat variant</fullName>
    </recommendedName>
</protein>
<name>A0A1I0WXH3_9FLAO</name>
<accession>A0A1I0WXH3</accession>
<dbReference type="STRING" id="498292.SAMN05660845_1042"/>
<feature type="chain" id="PRO_5011452439" description="MORN repeat variant" evidence="1">
    <location>
        <begin position="20"/>
        <end position="177"/>
    </location>
</feature>
<dbReference type="Proteomes" id="UP000199604">
    <property type="component" value="Unassembled WGS sequence"/>
</dbReference>
<sequence length="177" mass="19806">MKTLFLSVITFLFSMNIQAQSTNTQTETKTTILTKKDSDGEHKTVKKEVTKEVQKIELGQEKANTINIPTIDSPVMVTTTTKITNPDGSTRTVDVDRSSYYESSGNKYKLALDASGYVMTYGNSKPALLRKTSTNSYIYRLKNKVAVGYFDTDGNLIIETYDDKSDKVIIEKFAVVK</sequence>
<dbReference type="RefSeq" id="WP_091474652.1">
    <property type="nucleotide sequence ID" value="NZ_FOJT01000002.1"/>
</dbReference>
<keyword evidence="3" id="KW-1185">Reference proteome</keyword>
<dbReference type="EMBL" id="FOJT01000002">
    <property type="protein sequence ID" value="SFA93107.1"/>
    <property type="molecule type" value="Genomic_DNA"/>
</dbReference>
<feature type="signal peptide" evidence="1">
    <location>
        <begin position="1"/>
        <end position="19"/>
    </location>
</feature>
<proteinExistence type="predicted"/>
<evidence type="ECO:0000313" key="3">
    <source>
        <dbReference type="Proteomes" id="UP000199604"/>
    </source>
</evidence>
<dbReference type="OrthoDB" id="1144137at2"/>
<organism evidence="2 3">
    <name type="scientific">Flavobacterium swingsii</name>
    <dbReference type="NCBI Taxonomy" id="498292"/>
    <lineage>
        <taxon>Bacteria</taxon>
        <taxon>Pseudomonadati</taxon>
        <taxon>Bacteroidota</taxon>
        <taxon>Flavobacteriia</taxon>
        <taxon>Flavobacteriales</taxon>
        <taxon>Flavobacteriaceae</taxon>
        <taxon>Flavobacterium</taxon>
    </lineage>
</organism>
<evidence type="ECO:0000313" key="2">
    <source>
        <dbReference type="EMBL" id="SFA93107.1"/>
    </source>
</evidence>
<gene>
    <name evidence="2" type="ORF">SAMN05660845_1042</name>
</gene>
<keyword evidence="1" id="KW-0732">Signal</keyword>
<evidence type="ECO:0008006" key="4">
    <source>
        <dbReference type="Google" id="ProtNLM"/>
    </source>
</evidence>
<evidence type="ECO:0000256" key="1">
    <source>
        <dbReference type="SAM" id="SignalP"/>
    </source>
</evidence>